<name>A0ABU9V2T6_9ENTR</name>
<protein>
    <recommendedName>
        <fullName evidence="3">YCII-related domain-containing protein</fullName>
    </recommendedName>
</protein>
<dbReference type="EMBL" id="JBCIVJ010000004">
    <property type="protein sequence ID" value="MEN0578712.1"/>
    <property type="molecule type" value="Genomic_DNA"/>
</dbReference>
<gene>
    <name evidence="1" type="ORF">AAIG39_06780</name>
</gene>
<dbReference type="SUPFAM" id="SSF54909">
    <property type="entry name" value="Dimeric alpha+beta barrel"/>
    <property type="match status" value="1"/>
</dbReference>
<organism evidence="1 2">
    <name type="scientific">Phytobacter palmae</name>
    <dbReference type="NCBI Taxonomy" id="1855371"/>
    <lineage>
        <taxon>Bacteria</taxon>
        <taxon>Pseudomonadati</taxon>
        <taxon>Pseudomonadota</taxon>
        <taxon>Gammaproteobacteria</taxon>
        <taxon>Enterobacterales</taxon>
        <taxon>Enterobacteriaceae</taxon>
        <taxon>Phytobacter</taxon>
    </lineage>
</organism>
<dbReference type="Proteomes" id="UP001411173">
    <property type="component" value="Unassembled WGS sequence"/>
</dbReference>
<evidence type="ECO:0008006" key="3">
    <source>
        <dbReference type="Google" id="ProtNLM"/>
    </source>
</evidence>
<proteinExistence type="predicted"/>
<dbReference type="RefSeq" id="WP_090084384.1">
    <property type="nucleotide sequence ID" value="NZ_JBCIVJ010000004.1"/>
</dbReference>
<accession>A0ABU9V2T6</accession>
<evidence type="ECO:0000313" key="2">
    <source>
        <dbReference type="Proteomes" id="UP001411173"/>
    </source>
</evidence>
<comment type="caution">
    <text evidence="1">The sequence shown here is derived from an EMBL/GenBank/DDBJ whole genome shotgun (WGS) entry which is preliminary data.</text>
</comment>
<evidence type="ECO:0000313" key="1">
    <source>
        <dbReference type="EMBL" id="MEN0578712.1"/>
    </source>
</evidence>
<reference evidence="1 2" key="1">
    <citation type="submission" date="2024-02" db="EMBL/GenBank/DDBJ databases">
        <title>Whole genome of MDR Enterobacteriaceae from southern Thailand.</title>
        <authorList>
            <person name="Surachat K."/>
        </authorList>
    </citation>
    <scope>NUCLEOTIDE SEQUENCE [LARGE SCALE GENOMIC DNA]</scope>
    <source>
        <strain evidence="1 2">PSU_29</strain>
    </source>
</reference>
<keyword evidence="2" id="KW-1185">Reference proteome</keyword>
<dbReference type="Gene3D" id="3.30.70.1060">
    <property type="entry name" value="Dimeric alpha+beta barrel"/>
    <property type="match status" value="1"/>
</dbReference>
<sequence>MLYAVTLSYLCSESELGTHLDAHKKWLIDGIDKAGVILAGPLKSGTGGYILFHCDNEDDVHAYLAQDPFVIHQKVSLDVRGIEPMLCSKVFPQQWAINAKIV</sequence>
<dbReference type="InterPro" id="IPR011008">
    <property type="entry name" value="Dimeric_a/b-barrel"/>
</dbReference>